<proteinExistence type="predicted"/>
<protein>
    <submittedName>
        <fullName evidence="1">Uncharacterized protein</fullName>
    </submittedName>
</protein>
<dbReference type="OrthoDB" id="1435349at2759"/>
<sequence>MKHKKRFHAISWDKVTVPKWLGGLGVRKLEDMNNACLAKLNWKYYAGSTGVGFCVVNTDMRGIIVTMKFPVQTQPYGKALVMLRPMVKQFSFWRVGDGCVIDAWHDAWIEEGLCIEQITTVPQ</sequence>
<keyword evidence="2" id="KW-1185">Reference proteome</keyword>
<organism evidence="1 2">
    <name type="scientific">Trifolium subterraneum</name>
    <name type="common">Subterranean clover</name>
    <dbReference type="NCBI Taxonomy" id="3900"/>
    <lineage>
        <taxon>Eukaryota</taxon>
        <taxon>Viridiplantae</taxon>
        <taxon>Streptophyta</taxon>
        <taxon>Embryophyta</taxon>
        <taxon>Tracheophyta</taxon>
        <taxon>Spermatophyta</taxon>
        <taxon>Magnoliopsida</taxon>
        <taxon>eudicotyledons</taxon>
        <taxon>Gunneridae</taxon>
        <taxon>Pentapetalae</taxon>
        <taxon>rosids</taxon>
        <taxon>fabids</taxon>
        <taxon>Fabales</taxon>
        <taxon>Fabaceae</taxon>
        <taxon>Papilionoideae</taxon>
        <taxon>50 kb inversion clade</taxon>
        <taxon>NPAAA clade</taxon>
        <taxon>Hologalegina</taxon>
        <taxon>IRL clade</taxon>
        <taxon>Trifolieae</taxon>
        <taxon>Trifolium</taxon>
    </lineage>
</organism>
<name>A0A2Z6P3Q6_TRISU</name>
<reference evidence="2" key="1">
    <citation type="journal article" date="2017" name="Front. Plant Sci.">
        <title>Climate Clever Clovers: New Paradigm to Reduce the Environmental Footprint of Ruminants by Breeding Low Methanogenic Forages Utilizing Haplotype Variation.</title>
        <authorList>
            <person name="Kaur P."/>
            <person name="Appels R."/>
            <person name="Bayer P.E."/>
            <person name="Keeble-Gagnere G."/>
            <person name="Wang J."/>
            <person name="Hirakawa H."/>
            <person name="Shirasawa K."/>
            <person name="Vercoe P."/>
            <person name="Stefanova K."/>
            <person name="Durmic Z."/>
            <person name="Nichols P."/>
            <person name="Revell C."/>
            <person name="Isobe S.N."/>
            <person name="Edwards D."/>
            <person name="Erskine W."/>
        </authorList>
    </citation>
    <scope>NUCLEOTIDE SEQUENCE [LARGE SCALE GENOMIC DNA]</scope>
    <source>
        <strain evidence="2">cv. Daliak</strain>
    </source>
</reference>
<dbReference type="Proteomes" id="UP000242715">
    <property type="component" value="Unassembled WGS sequence"/>
</dbReference>
<gene>
    <name evidence="1" type="ORF">TSUD_204540</name>
</gene>
<dbReference type="EMBL" id="DF974959">
    <property type="protein sequence ID" value="GAU51054.1"/>
    <property type="molecule type" value="Genomic_DNA"/>
</dbReference>
<evidence type="ECO:0000313" key="2">
    <source>
        <dbReference type="Proteomes" id="UP000242715"/>
    </source>
</evidence>
<dbReference type="AlphaFoldDB" id="A0A2Z6P3Q6"/>
<accession>A0A2Z6P3Q6</accession>
<evidence type="ECO:0000313" key="1">
    <source>
        <dbReference type="EMBL" id="GAU51054.1"/>
    </source>
</evidence>